<keyword evidence="2" id="KW-0732">Signal</keyword>
<dbReference type="InterPro" id="IPR011009">
    <property type="entry name" value="Kinase-like_dom_sf"/>
</dbReference>
<feature type="domain" description="ABC1 atypical kinase-like" evidence="3">
    <location>
        <begin position="11"/>
        <end position="151"/>
    </location>
</feature>
<dbReference type="EMBL" id="GISG01129147">
    <property type="protein sequence ID" value="MBA4642606.1"/>
    <property type="molecule type" value="Transcribed_RNA"/>
</dbReference>
<dbReference type="GO" id="GO:0046467">
    <property type="term" value="P:membrane lipid biosynthetic process"/>
    <property type="evidence" value="ECO:0007669"/>
    <property type="project" value="TreeGrafter"/>
</dbReference>
<dbReference type="PANTHER" id="PTHR10566">
    <property type="entry name" value="CHAPERONE-ACTIVITY OF BC1 COMPLEX CABC1 -RELATED"/>
    <property type="match status" value="1"/>
</dbReference>
<name>A0A7C9DI16_OPUST</name>
<dbReference type="InterPro" id="IPR050154">
    <property type="entry name" value="UbiB_kinase"/>
</dbReference>
<dbReference type="CDD" id="cd05121">
    <property type="entry name" value="ABC1_ADCK3-like"/>
    <property type="match status" value="1"/>
</dbReference>
<dbReference type="InterPro" id="IPR004147">
    <property type="entry name" value="ABC1_dom"/>
</dbReference>
<dbReference type="GO" id="GO:1901031">
    <property type="term" value="P:regulation of response to reactive oxygen species"/>
    <property type="evidence" value="ECO:0007669"/>
    <property type="project" value="TreeGrafter"/>
</dbReference>
<feature type="chain" id="PRO_5027930154" description="ABC1 atypical kinase-like domain-containing protein" evidence="2">
    <location>
        <begin position="19"/>
        <end position="219"/>
    </location>
</feature>
<accession>A0A7C9DI16</accession>
<protein>
    <recommendedName>
        <fullName evidence="3">ABC1 atypical kinase-like domain-containing protein</fullName>
    </recommendedName>
</protein>
<reference evidence="4" key="1">
    <citation type="journal article" date="2013" name="J. Plant Res.">
        <title>Effect of fungi and light on seed germination of three Opuntia species from semiarid lands of central Mexico.</title>
        <authorList>
            <person name="Delgado-Sanchez P."/>
            <person name="Jimenez-Bremont J.F."/>
            <person name="Guerrero-Gonzalez Mde L."/>
            <person name="Flores J."/>
        </authorList>
    </citation>
    <scope>NUCLEOTIDE SEQUENCE</scope>
    <source>
        <tissue evidence="4">Cladode</tissue>
    </source>
</reference>
<sequence length="219" mass="25815">MILICIFLLMTLYQEIDYFNEGRNADKFRMSFRNVKWVRVPLVYWDYTTTNVLVLEYLPGIKINQLDKMNLRRCNRSLVAKRIVEAYLIQVLETGLFHADPHPGNLAIDNDEAIIYYDFGMMGEIKTTTRQRLLDLFYAVYEKDTQKVVNSLINLGALQSTGDLSTTRNQAMLMPHRVHRIEKFVNQLESGDLKLRVRVLEVYFLLKNFFLKFSRIMLD</sequence>
<dbReference type="Pfam" id="PF03109">
    <property type="entry name" value="ABC1"/>
    <property type="match status" value="1"/>
</dbReference>
<dbReference type="GO" id="GO:0016020">
    <property type="term" value="C:membrane"/>
    <property type="evidence" value="ECO:0007669"/>
    <property type="project" value="GOC"/>
</dbReference>
<evidence type="ECO:0000256" key="1">
    <source>
        <dbReference type="ARBA" id="ARBA00009670"/>
    </source>
</evidence>
<dbReference type="SUPFAM" id="SSF56112">
    <property type="entry name" value="Protein kinase-like (PK-like)"/>
    <property type="match status" value="1"/>
</dbReference>
<feature type="signal peptide" evidence="2">
    <location>
        <begin position="1"/>
        <end position="18"/>
    </location>
</feature>
<evidence type="ECO:0000259" key="3">
    <source>
        <dbReference type="Pfam" id="PF03109"/>
    </source>
</evidence>
<organism evidence="4">
    <name type="scientific">Opuntia streptacantha</name>
    <name type="common">Prickly pear cactus</name>
    <name type="synonym">Opuntia cardona</name>
    <dbReference type="NCBI Taxonomy" id="393608"/>
    <lineage>
        <taxon>Eukaryota</taxon>
        <taxon>Viridiplantae</taxon>
        <taxon>Streptophyta</taxon>
        <taxon>Embryophyta</taxon>
        <taxon>Tracheophyta</taxon>
        <taxon>Spermatophyta</taxon>
        <taxon>Magnoliopsida</taxon>
        <taxon>eudicotyledons</taxon>
        <taxon>Gunneridae</taxon>
        <taxon>Pentapetalae</taxon>
        <taxon>Caryophyllales</taxon>
        <taxon>Cactineae</taxon>
        <taxon>Cactaceae</taxon>
        <taxon>Opuntioideae</taxon>
        <taxon>Opuntia</taxon>
    </lineage>
</organism>
<evidence type="ECO:0000313" key="4">
    <source>
        <dbReference type="EMBL" id="MBA4642606.1"/>
    </source>
</evidence>
<reference evidence="4" key="2">
    <citation type="submission" date="2020-07" db="EMBL/GenBank/DDBJ databases">
        <authorList>
            <person name="Vera ALvarez R."/>
            <person name="Arias-Moreno D.M."/>
            <person name="Jimenez-Jacinto V."/>
            <person name="Jimenez-Bremont J.F."/>
            <person name="Swaminathan K."/>
            <person name="Moose S.P."/>
            <person name="Guerrero-Gonzalez M.L."/>
            <person name="Marino-Ramirez L."/>
            <person name="Landsman D."/>
            <person name="Rodriguez-Kessler M."/>
            <person name="Delgado-Sanchez P."/>
        </authorList>
    </citation>
    <scope>NUCLEOTIDE SEQUENCE</scope>
    <source>
        <tissue evidence="4">Cladode</tissue>
    </source>
</reference>
<dbReference type="AlphaFoldDB" id="A0A7C9DI16"/>
<dbReference type="PANTHER" id="PTHR10566:SF113">
    <property type="entry name" value="PROTEIN ACTIVITY OF BC1 COMPLEX KINASE 7, CHLOROPLASTIC"/>
    <property type="match status" value="1"/>
</dbReference>
<comment type="similarity">
    <text evidence="1">Belongs to the protein kinase superfamily. ADCK protein kinase family.</text>
</comment>
<evidence type="ECO:0000256" key="2">
    <source>
        <dbReference type="SAM" id="SignalP"/>
    </source>
</evidence>
<proteinExistence type="inferred from homology"/>